<accession>C3ZL04</accession>
<proteinExistence type="predicted"/>
<dbReference type="InParanoid" id="C3ZL04"/>
<dbReference type="EMBL" id="GG666640">
    <property type="protein sequence ID" value="EEN46686.1"/>
    <property type="molecule type" value="Genomic_DNA"/>
</dbReference>
<name>C3ZL04_BRAFL</name>
<dbReference type="AlphaFoldDB" id="C3ZL04"/>
<protein>
    <submittedName>
        <fullName evidence="1">Uncharacterized protein</fullName>
    </submittedName>
</protein>
<organism>
    <name type="scientific">Branchiostoma floridae</name>
    <name type="common">Florida lancelet</name>
    <name type="synonym">Amphioxus</name>
    <dbReference type="NCBI Taxonomy" id="7739"/>
    <lineage>
        <taxon>Eukaryota</taxon>
        <taxon>Metazoa</taxon>
        <taxon>Chordata</taxon>
        <taxon>Cephalochordata</taxon>
        <taxon>Leptocardii</taxon>
        <taxon>Amphioxiformes</taxon>
        <taxon>Branchiostomatidae</taxon>
        <taxon>Branchiostoma</taxon>
    </lineage>
</organism>
<reference evidence="1" key="1">
    <citation type="journal article" date="2008" name="Nature">
        <title>The amphioxus genome and the evolution of the chordate karyotype.</title>
        <authorList>
            <consortium name="US DOE Joint Genome Institute (JGI-PGF)"/>
            <person name="Putnam N.H."/>
            <person name="Butts T."/>
            <person name="Ferrier D.E.K."/>
            <person name="Furlong R.F."/>
            <person name="Hellsten U."/>
            <person name="Kawashima T."/>
            <person name="Robinson-Rechavi M."/>
            <person name="Shoguchi E."/>
            <person name="Terry A."/>
            <person name="Yu J.-K."/>
            <person name="Benito-Gutierrez E.L."/>
            <person name="Dubchak I."/>
            <person name="Garcia-Fernandez J."/>
            <person name="Gibson-Brown J.J."/>
            <person name="Grigoriev I.V."/>
            <person name="Horton A.C."/>
            <person name="de Jong P.J."/>
            <person name="Jurka J."/>
            <person name="Kapitonov V.V."/>
            <person name="Kohara Y."/>
            <person name="Kuroki Y."/>
            <person name="Lindquist E."/>
            <person name="Lucas S."/>
            <person name="Osoegawa K."/>
            <person name="Pennacchio L.A."/>
            <person name="Salamov A.A."/>
            <person name="Satou Y."/>
            <person name="Sauka-Spengler T."/>
            <person name="Schmutz J."/>
            <person name="Shin-I T."/>
            <person name="Toyoda A."/>
            <person name="Bronner-Fraser M."/>
            <person name="Fujiyama A."/>
            <person name="Holland L.Z."/>
            <person name="Holland P.W.H."/>
            <person name="Satoh N."/>
            <person name="Rokhsar D.S."/>
        </authorList>
    </citation>
    <scope>NUCLEOTIDE SEQUENCE [LARGE SCALE GENOMIC DNA]</scope>
    <source>
        <strain evidence="1">S238N-H82</strain>
        <tissue evidence="1">Testes</tissue>
    </source>
</reference>
<evidence type="ECO:0000313" key="1">
    <source>
        <dbReference type="EMBL" id="EEN46686.1"/>
    </source>
</evidence>
<gene>
    <name evidence="1" type="ORF">BRAFLDRAFT_89476</name>
</gene>
<sequence>MEFLREGTPQPAALSCTTTESPTCRPVLYIVSAEVWLSQQVPSSLDPLCKYTSRCKVWGPQVWLSRQVPSSLDPLCKYTSRCKVWGPQYPLSWPQYLDACYACSTLSADHSAWTPAMHAVPTQLTTVPGLLLCMQYPLSWPQYLDSCCACSTH</sequence>